<name>A0AA38LAA4_TAXCH</name>
<sequence length="188" mass="22148">DLEHLKLLHESILRHQKLPGPIWKHPNANVRDIHGNLQYLNFKIHTIKQRLSIPYTIDYYTLVGLRRGCERTDVERTHLLLCLRHRPDKASHFVERCEFVDERDIDAVKDQARVSALMLYRLLQKAYTYIMTCIMEEEAEKQKQLKAIEARKEEHNVQVNPVPEQSVQVTNVSLFDTRVKSAHTESEK</sequence>
<dbReference type="AlphaFoldDB" id="A0AA38LAA4"/>
<keyword evidence="2" id="KW-1185">Reference proteome</keyword>
<feature type="non-terminal residue" evidence="1">
    <location>
        <position position="1"/>
    </location>
</feature>
<proteinExistence type="predicted"/>
<protein>
    <submittedName>
        <fullName evidence="1">Uncharacterized protein</fullName>
    </submittedName>
</protein>
<feature type="non-terminal residue" evidence="1">
    <location>
        <position position="188"/>
    </location>
</feature>
<evidence type="ECO:0000313" key="2">
    <source>
        <dbReference type="Proteomes" id="UP000824469"/>
    </source>
</evidence>
<dbReference type="PANTHER" id="PTHR46816:SF1">
    <property type="entry name" value="TETRATRICOPEPTIDE REPEAT (TPR)-LIKE SUPERFAMILY PROTEIN"/>
    <property type="match status" value="1"/>
</dbReference>
<dbReference type="OMA" id="RDHARMS"/>
<gene>
    <name evidence="1" type="ORF">KI387_019502</name>
</gene>
<dbReference type="Proteomes" id="UP000824469">
    <property type="component" value="Unassembled WGS sequence"/>
</dbReference>
<accession>A0AA38LAA4</accession>
<evidence type="ECO:0000313" key="1">
    <source>
        <dbReference type="EMBL" id="KAH9317733.1"/>
    </source>
</evidence>
<dbReference type="SUPFAM" id="SSF46565">
    <property type="entry name" value="Chaperone J-domain"/>
    <property type="match status" value="1"/>
</dbReference>
<reference evidence="1 2" key="1">
    <citation type="journal article" date="2021" name="Nat. Plants">
        <title>The Taxus genome provides insights into paclitaxel biosynthesis.</title>
        <authorList>
            <person name="Xiong X."/>
            <person name="Gou J."/>
            <person name="Liao Q."/>
            <person name="Li Y."/>
            <person name="Zhou Q."/>
            <person name="Bi G."/>
            <person name="Li C."/>
            <person name="Du R."/>
            <person name="Wang X."/>
            <person name="Sun T."/>
            <person name="Guo L."/>
            <person name="Liang H."/>
            <person name="Lu P."/>
            <person name="Wu Y."/>
            <person name="Zhang Z."/>
            <person name="Ro D.K."/>
            <person name="Shang Y."/>
            <person name="Huang S."/>
            <person name="Yan J."/>
        </authorList>
    </citation>
    <scope>NUCLEOTIDE SEQUENCE [LARGE SCALE GENOMIC DNA]</scope>
    <source>
        <strain evidence="1">Ta-2019</strain>
    </source>
</reference>
<organism evidence="1 2">
    <name type="scientific">Taxus chinensis</name>
    <name type="common">Chinese yew</name>
    <name type="synonym">Taxus wallichiana var. chinensis</name>
    <dbReference type="NCBI Taxonomy" id="29808"/>
    <lineage>
        <taxon>Eukaryota</taxon>
        <taxon>Viridiplantae</taxon>
        <taxon>Streptophyta</taxon>
        <taxon>Embryophyta</taxon>
        <taxon>Tracheophyta</taxon>
        <taxon>Spermatophyta</taxon>
        <taxon>Pinopsida</taxon>
        <taxon>Pinidae</taxon>
        <taxon>Conifers II</taxon>
        <taxon>Cupressales</taxon>
        <taxon>Taxaceae</taxon>
        <taxon>Taxus</taxon>
    </lineage>
</organism>
<comment type="caution">
    <text evidence="1">The sequence shown here is derived from an EMBL/GenBank/DDBJ whole genome shotgun (WGS) entry which is preliminary data.</text>
</comment>
<dbReference type="InterPro" id="IPR036869">
    <property type="entry name" value="J_dom_sf"/>
</dbReference>
<dbReference type="PANTHER" id="PTHR46816">
    <property type="entry name" value="OS01G0273500 PROTEIN"/>
    <property type="match status" value="1"/>
</dbReference>
<dbReference type="EMBL" id="JAHRHJ020000004">
    <property type="protein sequence ID" value="KAH9317733.1"/>
    <property type="molecule type" value="Genomic_DNA"/>
</dbReference>